<organism evidence="1 3">
    <name type="scientific">Nitrosomonas communis</name>
    <dbReference type="NCBI Taxonomy" id="44574"/>
    <lineage>
        <taxon>Bacteria</taxon>
        <taxon>Pseudomonadati</taxon>
        <taxon>Pseudomonadota</taxon>
        <taxon>Betaproteobacteria</taxon>
        <taxon>Nitrosomonadales</taxon>
        <taxon>Nitrosomonadaceae</taxon>
        <taxon>Nitrosomonas</taxon>
    </lineage>
</organism>
<sequence>MLIGFNEKFRSQCKMIGLIFDLQAFQLQQGIDGHENMIILHSYRAGSQFCQSRNGFQRLMKFFNFSPFLVDRCDIFAIARHINAH</sequence>
<evidence type="ECO:0000313" key="2">
    <source>
        <dbReference type="EMBL" id="TYP78561.1"/>
    </source>
</evidence>
<dbReference type="Proteomes" id="UP000034156">
    <property type="component" value="Chromosome"/>
</dbReference>
<evidence type="ECO:0000313" key="4">
    <source>
        <dbReference type="Proteomes" id="UP000324176"/>
    </source>
</evidence>
<dbReference type="AlphaFoldDB" id="A0A0F7KH34"/>
<name>A0A0F7KH34_9PROT</name>
<gene>
    <name evidence="1" type="ORF">AAW31_10510</name>
    <name evidence="2" type="ORF">BCL69_107118</name>
</gene>
<evidence type="ECO:0000313" key="1">
    <source>
        <dbReference type="EMBL" id="AKH38139.1"/>
    </source>
</evidence>
<dbReference type="KEGG" id="nco:AAW31_10510"/>
<keyword evidence="3" id="KW-1185">Reference proteome</keyword>
<reference evidence="3" key="1">
    <citation type="submission" date="2015-05" db="EMBL/GenBank/DDBJ databases">
        <title>Draft genome of Nitrosomonas communis strain Nm2.</title>
        <authorList>
            <person name="Kozlowski J.A."/>
            <person name="Kits K.D."/>
            <person name="Stein L.Y."/>
        </authorList>
    </citation>
    <scope>NUCLEOTIDE SEQUENCE [LARGE SCALE GENOMIC DNA]</scope>
    <source>
        <strain evidence="3">Nm2</strain>
    </source>
</reference>
<reference evidence="1 3" key="2">
    <citation type="journal article" date="2016" name="Genome Announc.">
        <title>Genome Sequence of Nitrosomonas communis Strain Nm2, a Mesophilic Ammonia-Oxidizing Bacterium Isolated from Mediterranean Soil.</title>
        <authorList>
            <person name="Kozlowski J.A."/>
            <person name="Kits K.D."/>
            <person name="Stein L.Y."/>
        </authorList>
    </citation>
    <scope>NUCLEOTIDE SEQUENCE [LARGE SCALE GENOMIC DNA]</scope>
    <source>
        <strain evidence="1 3">Nm2</strain>
    </source>
</reference>
<dbReference type="Proteomes" id="UP000324176">
    <property type="component" value="Unassembled WGS sequence"/>
</dbReference>
<dbReference type="PATRIC" id="fig|44574.3.peg.2560"/>
<reference evidence="2 4" key="3">
    <citation type="submission" date="2019-07" db="EMBL/GenBank/DDBJ databases">
        <title>Active sludge and wastewater microbial communities from Klosterneuburg, Austria.</title>
        <authorList>
            <person name="Wagner M."/>
        </authorList>
    </citation>
    <scope>NUCLEOTIDE SEQUENCE [LARGE SCALE GENOMIC DNA]</scope>
    <source>
        <strain evidence="2 4">Nm2</strain>
    </source>
</reference>
<evidence type="ECO:0000313" key="3">
    <source>
        <dbReference type="Proteomes" id="UP000034156"/>
    </source>
</evidence>
<proteinExistence type="predicted"/>
<dbReference type="EMBL" id="CP011451">
    <property type="protein sequence ID" value="AKH38139.1"/>
    <property type="molecule type" value="Genomic_DNA"/>
</dbReference>
<protein>
    <submittedName>
        <fullName evidence="1">Uncharacterized protein</fullName>
    </submittedName>
</protein>
<dbReference type="EMBL" id="VNHT01000071">
    <property type="protein sequence ID" value="TYP78561.1"/>
    <property type="molecule type" value="Genomic_DNA"/>
</dbReference>
<accession>A0A0F7KH34</accession>